<dbReference type="EMBL" id="NSIT01000599">
    <property type="protein sequence ID" value="PJE77444.1"/>
    <property type="molecule type" value="Genomic_DNA"/>
</dbReference>
<feature type="transmembrane region" description="Helical" evidence="10">
    <location>
        <begin position="140"/>
        <end position="161"/>
    </location>
</feature>
<dbReference type="PANTHER" id="PTHR32502:SF5">
    <property type="entry name" value="N-ACETYLGALACTOSAMINE PERMEASE IID COMPONENT-RELATED"/>
    <property type="match status" value="1"/>
</dbReference>
<dbReference type="PROSITE" id="PS51108">
    <property type="entry name" value="PTS_EIID"/>
    <property type="match status" value="1"/>
</dbReference>
<protein>
    <submittedName>
        <fullName evidence="11">PTS system mannose-specific EIID component</fullName>
    </submittedName>
</protein>
<keyword evidence="6 10" id="KW-0812">Transmembrane</keyword>
<keyword evidence="4" id="KW-0762">Sugar transport</keyword>
<dbReference type="GO" id="GO:0005886">
    <property type="term" value="C:plasma membrane"/>
    <property type="evidence" value="ECO:0007669"/>
    <property type="project" value="UniProtKB-SubCell"/>
</dbReference>
<proteinExistence type="predicted"/>
<feature type="transmembrane region" description="Helical" evidence="10">
    <location>
        <begin position="215"/>
        <end position="236"/>
    </location>
</feature>
<dbReference type="PANTHER" id="PTHR32502">
    <property type="entry name" value="N-ACETYLGALACTOSAMINE PERMEASE II COMPONENT-RELATED"/>
    <property type="match status" value="1"/>
</dbReference>
<evidence type="ECO:0000256" key="7">
    <source>
        <dbReference type="ARBA" id="ARBA00022989"/>
    </source>
</evidence>
<feature type="transmembrane region" description="Helical" evidence="10">
    <location>
        <begin position="173"/>
        <end position="195"/>
    </location>
</feature>
<sequence>MGFNSTDSMGKAMEEKAERMISKAQESSKLECDEYQDKAPGEELTRKDINKMAWRSLALQASFNYERMQAGGWLYGLIPALRKIHKNETDMSRSMQLHMEFFNSHPFLVSFIMGVVLAMERSKERLSVIRAIKVAMMGPLGGIGDALFWLTLLPICAALGVSLAMEGSLAGPVLFLLLFNVVHFGLRFGLAHYGYNAGSKAISALKEHTQKFSHAATIVGLTVVGGLIASFVQLNLTAVVEVGKASINLQEDLFDPIMPKLLPLLFTLFVFSFIRKGFSPLKIIGGIVVFGLCGSYFGLL</sequence>
<evidence type="ECO:0000256" key="10">
    <source>
        <dbReference type="SAM" id="Phobius"/>
    </source>
</evidence>
<dbReference type="Pfam" id="PF03613">
    <property type="entry name" value="EIID-AGA"/>
    <property type="match status" value="1"/>
</dbReference>
<evidence type="ECO:0000256" key="1">
    <source>
        <dbReference type="ARBA" id="ARBA00004651"/>
    </source>
</evidence>
<evidence type="ECO:0000313" key="11">
    <source>
        <dbReference type="EMBL" id="PJE77444.1"/>
    </source>
</evidence>
<evidence type="ECO:0000256" key="5">
    <source>
        <dbReference type="ARBA" id="ARBA00022683"/>
    </source>
</evidence>
<dbReference type="InterPro" id="IPR050303">
    <property type="entry name" value="GatZ_KbaZ_carbometab"/>
</dbReference>
<reference evidence="11" key="1">
    <citation type="journal article" date="2017" name="Appl. Environ. Microbiol.">
        <title>Molecular characterization of an Endozoicomonas-like organism causing infection in king scallop Pecten maximus L.</title>
        <authorList>
            <person name="Cano I."/>
            <person name="van Aerle R."/>
            <person name="Ross S."/>
            <person name="Verner-Jeffreys D.W."/>
            <person name="Paley R.K."/>
            <person name="Rimmer G."/>
            <person name="Ryder D."/>
            <person name="Hooper P."/>
            <person name="Stone D."/>
            <person name="Feist S.W."/>
        </authorList>
    </citation>
    <scope>NUCLEOTIDE SEQUENCE</scope>
</reference>
<accession>A0A2H9T2K9</accession>
<gene>
    <name evidence="11" type="primary">manZ</name>
    <name evidence="11" type="ORF">CI610_03634</name>
</gene>
<organism evidence="11">
    <name type="scientific">invertebrate metagenome</name>
    <dbReference type="NCBI Taxonomy" id="1711999"/>
    <lineage>
        <taxon>unclassified sequences</taxon>
        <taxon>metagenomes</taxon>
        <taxon>organismal metagenomes</taxon>
    </lineage>
</organism>
<keyword evidence="8 10" id="KW-0472">Membrane</keyword>
<evidence type="ECO:0000256" key="4">
    <source>
        <dbReference type="ARBA" id="ARBA00022597"/>
    </source>
</evidence>
<dbReference type="AlphaFoldDB" id="A0A2H9T2K9"/>
<evidence type="ECO:0000256" key="2">
    <source>
        <dbReference type="ARBA" id="ARBA00022448"/>
    </source>
</evidence>
<evidence type="ECO:0000256" key="9">
    <source>
        <dbReference type="SAM" id="MobiDB-lite"/>
    </source>
</evidence>
<feature type="compositionally biased region" description="Basic and acidic residues" evidence="9">
    <location>
        <begin position="12"/>
        <end position="36"/>
    </location>
</feature>
<feature type="region of interest" description="Disordered" evidence="9">
    <location>
        <begin position="1"/>
        <end position="36"/>
    </location>
</feature>
<keyword evidence="5" id="KW-0598">Phosphotransferase system</keyword>
<evidence type="ECO:0000256" key="3">
    <source>
        <dbReference type="ARBA" id="ARBA00022475"/>
    </source>
</evidence>
<dbReference type="GO" id="GO:0009401">
    <property type="term" value="P:phosphoenolpyruvate-dependent sugar phosphotransferase system"/>
    <property type="evidence" value="ECO:0007669"/>
    <property type="project" value="UniProtKB-KW"/>
</dbReference>
<name>A0A2H9T2K9_9ZZZZ</name>
<feature type="transmembrane region" description="Helical" evidence="10">
    <location>
        <begin position="101"/>
        <end position="119"/>
    </location>
</feature>
<keyword evidence="2" id="KW-0813">Transport</keyword>
<comment type="subcellular location">
    <subcellularLocation>
        <location evidence="1">Cell membrane</location>
        <topology evidence="1">Multi-pass membrane protein</topology>
    </subcellularLocation>
</comment>
<feature type="transmembrane region" description="Helical" evidence="10">
    <location>
        <begin position="281"/>
        <end position="299"/>
    </location>
</feature>
<evidence type="ECO:0000256" key="6">
    <source>
        <dbReference type="ARBA" id="ARBA00022692"/>
    </source>
</evidence>
<dbReference type="InterPro" id="IPR004704">
    <property type="entry name" value="PTS_IID_man"/>
</dbReference>
<keyword evidence="3" id="KW-1003">Cell membrane</keyword>
<comment type="caution">
    <text evidence="11">The sequence shown here is derived from an EMBL/GenBank/DDBJ whole genome shotgun (WGS) entry which is preliminary data.</text>
</comment>
<evidence type="ECO:0000256" key="8">
    <source>
        <dbReference type="ARBA" id="ARBA00023136"/>
    </source>
</evidence>
<keyword evidence="7 10" id="KW-1133">Transmembrane helix</keyword>